<dbReference type="GO" id="GO:0004930">
    <property type="term" value="F:G protein-coupled receptor activity"/>
    <property type="evidence" value="ECO:0007669"/>
    <property type="project" value="UniProtKB-KW"/>
</dbReference>
<dbReference type="SUPFAM" id="SSF81321">
    <property type="entry name" value="Family A G protein-coupled receptor-like"/>
    <property type="match status" value="1"/>
</dbReference>
<comment type="caution">
    <text evidence="10">The sequence shown here is derived from an EMBL/GenBank/DDBJ whole genome shotgun (WGS) entry which is preliminary data.</text>
</comment>
<keyword evidence="5 8" id="KW-0472">Membrane</keyword>
<evidence type="ECO:0000256" key="6">
    <source>
        <dbReference type="ARBA" id="ARBA00023170"/>
    </source>
</evidence>
<dbReference type="PANTHER" id="PTHR24243:SF233">
    <property type="entry name" value="THYROTROPIN-RELEASING HORMONE RECEPTOR"/>
    <property type="match status" value="1"/>
</dbReference>
<keyword evidence="4" id="KW-0297">G-protein coupled receptor</keyword>
<feature type="transmembrane region" description="Helical" evidence="8">
    <location>
        <begin position="262"/>
        <end position="286"/>
    </location>
</feature>
<dbReference type="Gene3D" id="1.20.1070.10">
    <property type="entry name" value="Rhodopsin 7-helix transmembrane proteins"/>
    <property type="match status" value="1"/>
</dbReference>
<evidence type="ECO:0000256" key="8">
    <source>
        <dbReference type="SAM" id="Phobius"/>
    </source>
</evidence>
<gene>
    <name evidence="10" type="ORF">JYZ213_LOCUS32779</name>
</gene>
<dbReference type="EMBL" id="CAJNOG010000596">
    <property type="protein sequence ID" value="CAF1309618.1"/>
    <property type="molecule type" value="Genomic_DNA"/>
</dbReference>
<feature type="transmembrane region" description="Helical" evidence="8">
    <location>
        <begin position="306"/>
        <end position="329"/>
    </location>
</feature>
<name>A0A815EBR6_9BILA</name>
<reference evidence="10" key="1">
    <citation type="submission" date="2021-02" db="EMBL/GenBank/DDBJ databases">
        <authorList>
            <person name="Nowell W R."/>
        </authorList>
    </citation>
    <scope>NUCLEOTIDE SEQUENCE</scope>
</reference>
<keyword evidence="7" id="KW-0807">Transducer</keyword>
<proteinExistence type="predicted"/>
<feature type="transmembrane region" description="Helical" evidence="8">
    <location>
        <begin position="44"/>
        <end position="66"/>
    </location>
</feature>
<feature type="transmembrane region" description="Helical" evidence="8">
    <location>
        <begin position="222"/>
        <end position="241"/>
    </location>
</feature>
<dbReference type="SMART" id="SM01381">
    <property type="entry name" value="7TM_GPCR_Srsx"/>
    <property type="match status" value="1"/>
</dbReference>
<feature type="transmembrane region" description="Helical" evidence="8">
    <location>
        <begin position="122"/>
        <end position="143"/>
    </location>
</feature>
<dbReference type="InterPro" id="IPR017452">
    <property type="entry name" value="GPCR_Rhodpsn_7TM"/>
</dbReference>
<sequence>MINSTQATLQMENYTSSFLLISTTSSNDGPMSATITDLQRNLTIYGYVLLFLFAFIGHINSIIIFLRQTLRTLSTSCLFICVTLSNIIYLLVCIYDFLYTGIGLPSVNLQTNPNLSHALCRFRSFIQSVAMCSSAWLLLAISIDRWLRIRYPFKARRLCTRKRVLLCVLIILIFATAFNSHLLLPTFGTLVGLNTCGPITNSTYVFFFRQIWSILSPCLQTIFPTIVLLIVTIDMFIRLRLQEKRRQRLNQGRHRAFIDRQMLIIMLTSIFLFFSTQIPLTLFNILLTPILRFQLSLTQVVQMTSIFNFVAAINYATTFYLHCLTSGLFRREFYNTLHCCLRNNNRRVHPRIQIVSNQIAQAQNGLTRMRETKN</sequence>
<dbReference type="GO" id="GO:0005886">
    <property type="term" value="C:plasma membrane"/>
    <property type="evidence" value="ECO:0007669"/>
    <property type="project" value="TreeGrafter"/>
</dbReference>
<evidence type="ECO:0000313" key="10">
    <source>
        <dbReference type="EMBL" id="CAF1309618.1"/>
    </source>
</evidence>
<evidence type="ECO:0000313" key="11">
    <source>
        <dbReference type="Proteomes" id="UP000663845"/>
    </source>
</evidence>
<keyword evidence="2 8" id="KW-0812">Transmembrane</keyword>
<dbReference type="AlphaFoldDB" id="A0A815EBR6"/>
<protein>
    <recommendedName>
        <fullName evidence="9">G-protein coupled receptors family 1 profile domain-containing protein</fullName>
    </recommendedName>
</protein>
<organism evidence="10 11">
    <name type="scientific">Adineta steineri</name>
    <dbReference type="NCBI Taxonomy" id="433720"/>
    <lineage>
        <taxon>Eukaryota</taxon>
        <taxon>Metazoa</taxon>
        <taxon>Spiralia</taxon>
        <taxon>Gnathifera</taxon>
        <taxon>Rotifera</taxon>
        <taxon>Eurotatoria</taxon>
        <taxon>Bdelloidea</taxon>
        <taxon>Adinetida</taxon>
        <taxon>Adinetidae</taxon>
        <taxon>Adineta</taxon>
    </lineage>
</organism>
<dbReference type="Pfam" id="PF00001">
    <property type="entry name" value="7tm_1"/>
    <property type="match status" value="1"/>
</dbReference>
<keyword evidence="6" id="KW-0675">Receptor</keyword>
<comment type="subcellular location">
    <subcellularLocation>
        <location evidence="1">Membrane</location>
        <topology evidence="1">Multi-pass membrane protein</topology>
    </subcellularLocation>
</comment>
<feature type="transmembrane region" description="Helical" evidence="8">
    <location>
        <begin position="78"/>
        <end position="102"/>
    </location>
</feature>
<dbReference type="PANTHER" id="PTHR24243">
    <property type="entry name" value="G-PROTEIN COUPLED RECEPTOR"/>
    <property type="match status" value="1"/>
</dbReference>
<evidence type="ECO:0000256" key="3">
    <source>
        <dbReference type="ARBA" id="ARBA00022989"/>
    </source>
</evidence>
<evidence type="ECO:0000256" key="4">
    <source>
        <dbReference type="ARBA" id="ARBA00023040"/>
    </source>
</evidence>
<feature type="domain" description="G-protein coupled receptors family 1 profile" evidence="9">
    <location>
        <begin position="57"/>
        <end position="322"/>
    </location>
</feature>
<evidence type="ECO:0000256" key="2">
    <source>
        <dbReference type="ARBA" id="ARBA00022692"/>
    </source>
</evidence>
<keyword evidence="3 8" id="KW-1133">Transmembrane helix</keyword>
<evidence type="ECO:0000256" key="7">
    <source>
        <dbReference type="ARBA" id="ARBA00023224"/>
    </source>
</evidence>
<dbReference type="PROSITE" id="PS00237">
    <property type="entry name" value="G_PROTEIN_RECEP_F1_1"/>
    <property type="match status" value="1"/>
</dbReference>
<evidence type="ECO:0000256" key="5">
    <source>
        <dbReference type="ARBA" id="ARBA00023136"/>
    </source>
</evidence>
<evidence type="ECO:0000259" key="9">
    <source>
        <dbReference type="PROSITE" id="PS50262"/>
    </source>
</evidence>
<dbReference type="Proteomes" id="UP000663845">
    <property type="component" value="Unassembled WGS sequence"/>
</dbReference>
<dbReference type="PROSITE" id="PS50262">
    <property type="entry name" value="G_PROTEIN_RECEP_F1_2"/>
    <property type="match status" value="1"/>
</dbReference>
<evidence type="ECO:0000256" key="1">
    <source>
        <dbReference type="ARBA" id="ARBA00004141"/>
    </source>
</evidence>
<accession>A0A815EBR6</accession>
<feature type="transmembrane region" description="Helical" evidence="8">
    <location>
        <begin position="164"/>
        <end position="184"/>
    </location>
</feature>
<dbReference type="InterPro" id="IPR000276">
    <property type="entry name" value="GPCR_Rhodpsn"/>
</dbReference>